<dbReference type="Proteomes" id="UP001596200">
    <property type="component" value="Unassembled WGS sequence"/>
</dbReference>
<comment type="caution">
    <text evidence="1">The sequence shown here is derived from an EMBL/GenBank/DDBJ whole genome shotgun (WGS) entry which is preliminary data.</text>
</comment>
<dbReference type="EMBL" id="JBHSPU010000006">
    <property type="protein sequence ID" value="MFC5913049.1"/>
    <property type="molecule type" value="Genomic_DNA"/>
</dbReference>
<protein>
    <submittedName>
        <fullName evidence="1">Uncharacterized protein</fullName>
    </submittedName>
</protein>
<evidence type="ECO:0000313" key="1">
    <source>
        <dbReference type="EMBL" id="MFC5913049.1"/>
    </source>
</evidence>
<sequence>MPSGQAHGTPAATRTVSLAATALEAGETAPALLTDHPCTGTAT</sequence>
<dbReference type="RefSeq" id="WP_344510809.1">
    <property type="nucleotide sequence ID" value="NZ_BAAATU010000018.1"/>
</dbReference>
<evidence type="ECO:0000313" key="2">
    <source>
        <dbReference type="Proteomes" id="UP001596200"/>
    </source>
</evidence>
<reference evidence="2" key="1">
    <citation type="journal article" date="2019" name="Int. J. Syst. Evol. Microbiol.">
        <title>The Global Catalogue of Microorganisms (GCM) 10K type strain sequencing project: providing services to taxonomists for standard genome sequencing and annotation.</title>
        <authorList>
            <consortium name="The Broad Institute Genomics Platform"/>
            <consortium name="The Broad Institute Genome Sequencing Center for Infectious Disease"/>
            <person name="Wu L."/>
            <person name="Ma J."/>
        </authorList>
    </citation>
    <scope>NUCLEOTIDE SEQUENCE [LARGE SCALE GENOMIC DNA]</scope>
    <source>
        <strain evidence="2">JCM 4147</strain>
    </source>
</reference>
<proteinExistence type="predicted"/>
<organism evidence="1 2">
    <name type="scientific">Streptomyces pulveraceus</name>
    <dbReference type="NCBI Taxonomy" id="68258"/>
    <lineage>
        <taxon>Bacteria</taxon>
        <taxon>Bacillati</taxon>
        <taxon>Actinomycetota</taxon>
        <taxon>Actinomycetes</taxon>
        <taxon>Kitasatosporales</taxon>
        <taxon>Streptomycetaceae</taxon>
        <taxon>Streptomyces</taxon>
    </lineage>
</organism>
<keyword evidence="2" id="KW-1185">Reference proteome</keyword>
<accession>A0ABW1GE91</accession>
<name>A0ABW1GE91_9ACTN</name>
<gene>
    <name evidence="1" type="ORF">ACFP1B_06340</name>
</gene>